<sequence length="419" mass="47710">MGGEERHTSSWVVDMEKMLADDDPYSRRMEEKRWEAQSIYRVPQWLKGTNTKAYRPRLVSLGPFHHGDSNLRAMEEHKGRALVHLIKRSQKPLQDFISAIGDVAEELEAAYGKDLHMKWRNNRRSFVDLMLTDGCFLLEIISAPFQDYKLHDPVFSRSGREQIDPILRSDMLLIENQLPLLVLKKILGVVRPNNSPGVAMDIDINLMVLSFLGRADEGRDISSVFLRLHPLELYHGSLTYNYGAHGDYKKSREYKKSERGNLRDIHFEHGVLTMPVMRVDDGTESLYLNLMAFERLHVGAGDLVTGYVICMDHMIVSAKDVATLSSSGVLVNMIGCNEKTAKLFNGTLSRGQLLGRCYGLHKVQYNVNFYCGKPWHKWRATLVRTHFRNPWAFVSLAAAAILLTATLVQTIYTAMPNKS</sequence>
<keyword evidence="1" id="KW-1133">Transmembrane helix</keyword>
<dbReference type="Gramene" id="TraesSYM7A03G03798690.1">
    <property type="protein sequence ID" value="TraesSYM7A03G03798690.1"/>
    <property type="gene ID" value="TraesSYM7A03G03798690"/>
</dbReference>
<dbReference type="PANTHER" id="PTHR31170:SF18">
    <property type="entry name" value="(WILD MALAYSIAN BANANA) HYPOTHETICAL PROTEIN"/>
    <property type="match status" value="1"/>
</dbReference>
<organism evidence="2">
    <name type="scientific">Triticum aestivum</name>
    <name type="common">Wheat</name>
    <dbReference type="NCBI Taxonomy" id="4565"/>
    <lineage>
        <taxon>Eukaryota</taxon>
        <taxon>Viridiplantae</taxon>
        <taxon>Streptophyta</taxon>
        <taxon>Embryophyta</taxon>
        <taxon>Tracheophyta</taxon>
        <taxon>Spermatophyta</taxon>
        <taxon>Magnoliopsida</taxon>
        <taxon>Liliopsida</taxon>
        <taxon>Poales</taxon>
        <taxon>Poaceae</taxon>
        <taxon>BOP clade</taxon>
        <taxon>Pooideae</taxon>
        <taxon>Triticodae</taxon>
        <taxon>Triticeae</taxon>
        <taxon>Triticinae</taxon>
        <taxon>Triticum</taxon>
    </lineage>
</organism>
<dbReference type="Gramene" id="TraesCS7A02G139500.1">
    <property type="protein sequence ID" value="TraesCS7A02G139500.1"/>
    <property type="gene ID" value="TraesCS7A02G139500"/>
</dbReference>
<accession>A0A3B6RAL1</accession>
<dbReference type="Gramene" id="TraesWEE_scaffold_014319_01G000400.1">
    <property type="protein sequence ID" value="TraesWEE_scaffold_014319_01G000400.1"/>
    <property type="gene ID" value="TraesWEE_scaffold_014319_01G000400"/>
</dbReference>
<dbReference type="Proteomes" id="UP000019116">
    <property type="component" value="Chromosome 7A"/>
</dbReference>
<name>A0A3B6RAL1_WHEAT</name>
<feature type="transmembrane region" description="Helical" evidence="1">
    <location>
        <begin position="391"/>
        <end position="415"/>
    </location>
</feature>
<keyword evidence="3" id="KW-1185">Reference proteome</keyword>
<dbReference type="Gramene" id="TraesCS7A03G0327800.1">
    <property type="protein sequence ID" value="TraesCS7A03G0327800.1.CDS"/>
    <property type="gene ID" value="TraesCS7A03G0327800"/>
</dbReference>
<keyword evidence="1" id="KW-0472">Membrane</keyword>
<protein>
    <submittedName>
        <fullName evidence="2">Uncharacterized protein</fullName>
    </submittedName>
</protein>
<dbReference type="EnsemblPlants" id="TraesCS7A02G139500.1">
    <property type="protein sequence ID" value="TraesCS7A02G139500.1"/>
    <property type="gene ID" value="TraesCS7A02G139500"/>
</dbReference>
<evidence type="ECO:0000313" key="3">
    <source>
        <dbReference type="Proteomes" id="UP000019116"/>
    </source>
</evidence>
<dbReference type="Gramene" id="TraesCLE_scaffold_041043_01G000100.1">
    <property type="protein sequence ID" value="TraesCLE_scaffold_041043_01G000100.1"/>
    <property type="gene ID" value="TraesCLE_scaffold_041043_01G000100"/>
</dbReference>
<dbReference type="AlphaFoldDB" id="A0A3B6RAL1"/>
<keyword evidence="1" id="KW-0812">Transmembrane</keyword>
<evidence type="ECO:0000256" key="1">
    <source>
        <dbReference type="SAM" id="Phobius"/>
    </source>
</evidence>
<reference evidence="2" key="1">
    <citation type="submission" date="2018-08" db="EMBL/GenBank/DDBJ databases">
        <authorList>
            <person name="Rossello M."/>
        </authorList>
    </citation>
    <scope>NUCLEOTIDE SEQUENCE [LARGE SCALE GENOMIC DNA]</scope>
    <source>
        <strain evidence="2">cv. Chinese Spring</strain>
    </source>
</reference>
<dbReference type="InterPro" id="IPR004158">
    <property type="entry name" value="DUF247_pln"/>
</dbReference>
<reference evidence="2" key="2">
    <citation type="submission" date="2018-10" db="UniProtKB">
        <authorList>
            <consortium name="EnsemblPlants"/>
        </authorList>
    </citation>
    <scope>IDENTIFICATION</scope>
</reference>
<dbReference type="OMA" id="NICAIDI"/>
<dbReference type="Pfam" id="PF03140">
    <property type="entry name" value="DUF247"/>
    <property type="match status" value="2"/>
</dbReference>
<dbReference type="PANTHER" id="PTHR31170">
    <property type="entry name" value="BNAC04G53230D PROTEIN"/>
    <property type="match status" value="1"/>
</dbReference>
<dbReference type="STRING" id="4565.A0A3B6RAL1"/>
<evidence type="ECO:0000313" key="2">
    <source>
        <dbReference type="EnsemblPlants" id="TraesCS7A02G139500.1"/>
    </source>
</evidence>
<dbReference type="Gramene" id="TraesCAD_scaffold_059819_01G000400.1">
    <property type="protein sequence ID" value="TraesCAD_scaffold_059819_01G000400.1"/>
    <property type="gene ID" value="TraesCAD_scaffold_059819_01G000400"/>
</dbReference>
<proteinExistence type="predicted"/>
<dbReference type="Gramene" id="TraesRN7A0100298000.1">
    <property type="protein sequence ID" value="TraesRN7A0100298000.1"/>
    <property type="gene ID" value="TraesRN7A0100298000"/>
</dbReference>